<sequence>MNIANMAQRLPSPQPAWVIRFARLGLAAKGVVYCLVGILAFMAAFELGDSSDQQAGKQDVFRFILKQPFGKALLAVVVVGMLCYTLWRLIQAIKDTDNRGSDAKGLGSRIGYASSGVVYGSFAFYAAKLVIGSGGGSGQGEDSRQTLARELLSQPFGQWLAGAVALGMMGMGIYQFYRAFSGSYKKKIKESEIRQEVKGLLVRAGKVGYVARGVVWLIIGYMFLRAALEANSREAGGSQSAFQFLESSAYGSFLLGAVALGLLCYGVFMFVRAKYEIIKAA</sequence>
<dbReference type="RefSeq" id="WP_147921611.1">
    <property type="nucleotide sequence ID" value="NZ_VRTY01000031.1"/>
</dbReference>
<keyword evidence="1" id="KW-0812">Transmembrane</keyword>
<dbReference type="AlphaFoldDB" id="A0A5C8K8K2"/>
<organism evidence="3 4">
    <name type="scientific">Pontibacter qinzhouensis</name>
    <dbReference type="NCBI Taxonomy" id="2603253"/>
    <lineage>
        <taxon>Bacteria</taxon>
        <taxon>Pseudomonadati</taxon>
        <taxon>Bacteroidota</taxon>
        <taxon>Cytophagia</taxon>
        <taxon>Cytophagales</taxon>
        <taxon>Hymenobacteraceae</taxon>
        <taxon>Pontibacter</taxon>
    </lineage>
</organism>
<keyword evidence="1" id="KW-1133">Transmembrane helix</keyword>
<feature type="transmembrane region" description="Helical" evidence="1">
    <location>
        <begin position="72"/>
        <end position="90"/>
    </location>
</feature>
<feature type="transmembrane region" description="Helical" evidence="1">
    <location>
        <begin position="248"/>
        <end position="271"/>
    </location>
</feature>
<evidence type="ECO:0000313" key="3">
    <source>
        <dbReference type="EMBL" id="TXK46947.1"/>
    </source>
</evidence>
<comment type="caution">
    <text evidence="3">The sequence shown here is derived from an EMBL/GenBank/DDBJ whole genome shotgun (WGS) entry which is preliminary data.</text>
</comment>
<feature type="transmembrane region" description="Helical" evidence="1">
    <location>
        <begin position="110"/>
        <end position="131"/>
    </location>
</feature>
<dbReference type="OrthoDB" id="5702018at2"/>
<dbReference type="Proteomes" id="UP000321926">
    <property type="component" value="Unassembled WGS sequence"/>
</dbReference>
<feature type="transmembrane region" description="Helical" evidence="1">
    <location>
        <begin position="156"/>
        <end position="177"/>
    </location>
</feature>
<feature type="domain" description="DUF1206" evidence="2">
    <location>
        <begin position="24"/>
        <end position="94"/>
    </location>
</feature>
<evidence type="ECO:0000259" key="2">
    <source>
        <dbReference type="Pfam" id="PF06724"/>
    </source>
</evidence>
<reference evidence="3 4" key="1">
    <citation type="submission" date="2019-08" db="EMBL/GenBank/DDBJ databases">
        <authorList>
            <person name="Shi S."/>
        </authorList>
    </citation>
    <scope>NUCLEOTIDE SEQUENCE [LARGE SCALE GENOMIC DNA]</scope>
    <source>
        <strain evidence="3 4">GY10130</strain>
    </source>
</reference>
<proteinExistence type="predicted"/>
<dbReference type="EMBL" id="VRTY01000031">
    <property type="protein sequence ID" value="TXK46947.1"/>
    <property type="molecule type" value="Genomic_DNA"/>
</dbReference>
<feature type="domain" description="DUF1206" evidence="2">
    <location>
        <begin position="110"/>
        <end position="181"/>
    </location>
</feature>
<keyword evidence="1" id="KW-0472">Membrane</keyword>
<evidence type="ECO:0000256" key="1">
    <source>
        <dbReference type="SAM" id="Phobius"/>
    </source>
</evidence>
<gene>
    <name evidence="3" type="ORF">FVR03_10015</name>
</gene>
<dbReference type="InterPro" id="IPR009597">
    <property type="entry name" value="DUF1206"/>
</dbReference>
<protein>
    <submittedName>
        <fullName evidence="3">DUF1206 domain-containing protein</fullName>
    </submittedName>
</protein>
<accession>A0A5C8K8K2</accession>
<feature type="domain" description="DUF1206" evidence="2">
    <location>
        <begin position="207"/>
        <end position="275"/>
    </location>
</feature>
<feature type="transmembrane region" description="Helical" evidence="1">
    <location>
        <begin position="209"/>
        <end position="228"/>
    </location>
</feature>
<keyword evidence="4" id="KW-1185">Reference proteome</keyword>
<feature type="transmembrane region" description="Helical" evidence="1">
    <location>
        <begin position="21"/>
        <end position="45"/>
    </location>
</feature>
<evidence type="ECO:0000313" key="4">
    <source>
        <dbReference type="Proteomes" id="UP000321926"/>
    </source>
</evidence>
<dbReference type="Pfam" id="PF06724">
    <property type="entry name" value="DUF1206"/>
    <property type="match status" value="3"/>
</dbReference>
<name>A0A5C8K8K2_9BACT</name>